<accession>A0A166YJP0</accession>
<keyword evidence="3" id="KW-1185">Reference proteome</keyword>
<dbReference type="Gene3D" id="3.40.630.30">
    <property type="match status" value="1"/>
</dbReference>
<dbReference type="EMBL" id="AUYB01000082">
    <property type="protein sequence ID" value="KZN42700.1"/>
    <property type="molecule type" value="Genomic_DNA"/>
</dbReference>
<reference evidence="2 3" key="1">
    <citation type="submission" date="2013-07" db="EMBL/GenBank/DDBJ databases">
        <title>Comparative Genomic and Metabolomic Analysis of Twelve Strains of Pseudoalteromonas luteoviolacea.</title>
        <authorList>
            <person name="Vynne N.G."/>
            <person name="Mansson M."/>
            <person name="Gram L."/>
        </authorList>
    </citation>
    <scope>NUCLEOTIDE SEQUENCE [LARGE SCALE GENOMIC DNA]</scope>
    <source>
        <strain evidence="2 3">DSM 6061</strain>
    </source>
</reference>
<dbReference type="RefSeq" id="WP_063355315.1">
    <property type="nucleotide sequence ID" value="NZ_AQHB01000014.1"/>
</dbReference>
<dbReference type="SUPFAM" id="SSF55729">
    <property type="entry name" value="Acyl-CoA N-acyltransferases (Nat)"/>
    <property type="match status" value="1"/>
</dbReference>
<dbReference type="InterPro" id="IPR016181">
    <property type="entry name" value="Acyl_CoA_acyltransferase"/>
</dbReference>
<dbReference type="GeneID" id="57360931"/>
<evidence type="ECO:0000313" key="2">
    <source>
        <dbReference type="EMBL" id="KZN42700.1"/>
    </source>
</evidence>
<dbReference type="Pfam" id="PF13508">
    <property type="entry name" value="Acetyltransf_7"/>
    <property type="match status" value="1"/>
</dbReference>
<sequence>MTLCCYCLPAIQTPLVNKFFQAHRVRGRATKQDQVWVIKQSVLIAACRVQSVDNHAFLSTVFVDSAFRGQGIAKMLLQQVVEHAEQKIYTFAYHDVAQLYVKLNFEYIDSQLLPNALLKKFEIYTKQGRNITPMCYSGKMH</sequence>
<dbReference type="GO" id="GO:0016747">
    <property type="term" value="F:acyltransferase activity, transferring groups other than amino-acyl groups"/>
    <property type="evidence" value="ECO:0007669"/>
    <property type="project" value="InterPro"/>
</dbReference>
<gene>
    <name evidence="2" type="ORF">N475_10245</name>
</gene>
<feature type="domain" description="N-acetyltransferase" evidence="1">
    <location>
        <begin position="1"/>
        <end position="124"/>
    </location>
</feature>
<dbReference type="AlphaFoldDB" id="A0A166YJP0"/>
<dbReference type="InterPro" id="IPR000182">
    <property type="entry name" value="GNAT_dom"/>
</dbReference>
<comment type="caution">
    <text evidence="2">The sequence shown here is derived from an EMBL/GenBank/DDBJ whole genome shotgun (WGS) entry which is preliminary data.</text>
</comment>
<organism evidence="2 3">
    <name type="scientific">Pseudoalteromonas luteoviolacea DSM 6061</name>
    <dbReference type="NCBI Taxonomy" id="1365250"/>
    <lineage>
        <taxon>Bacteria</taxon>
        <taxon>Pseudomonadati</taxon>
        <taxon>Pseudomonadota</taxon>
        <taxon>Gammaproteobacteria</taxon>
        <taxon>Alteromonadales</taxon>
        <taxon>Pseudoalteromonadaceae</taxon>
        <taxon>Pseudoalteromonas</taxon>
    </lineage>
</organism>
<proteinExistence type="predicted"/>
<dbReference type="PROSITE" id="PS51186">
    <property type="entry name" value="GNAT"/>
    <property type="match status" value="1"/>
</dbReference>
<dbReference type="Proteomes" id="UP000076643">
    <property type="component" value="Unassembled WGS sequence"/>
</dbReference>
<evidence type="ECO:0000313" key="3">
    <source>
        <dbReference type="Proteomes" id="UP000076643"/>
    </source>
</evidence>
<protein>
    <recommendedName>
        <fullName evidence="1">N-acetyltransferase domain-containing protein</fullName>
    </recommendedName>
</protein>
<dbReference type="PATRIC" id="fig|1365250.3.peg.1124"/>
<name>A0A166YJP0_9GAMM</name>
<evidence type="ECO:0000259" key="1">
    <source>
        <dbReference type="PROSITE" id="PS51186"/>
    </source>
</evidence>
<dbReference type="CDD" id="cd04301">
    <property type="entry name" value="NAT_SF"/>
    <property type="match status" value="1"/>
</dbReference>